<dbReference type="Gene3D" id="3.40.50.10140">
    <property type="entry name" value="Toll/interleukin-1 receptor homology (TIR) domain"/>
    <property type="match status" value="1"/>
</dbReference>
<dbReference type="PANTHER" id="PTHR11017:SF366">
    <property type="entry name" value="ADP-RIBOSYL CYCLASE_CYCLIC ADP-RIBOSE HYDROLASE"/>
    <property type="match status" value="1"/>
</dbReference>
<dbReference type="GO" id="GO:0007165">
    <property type="term" value="P:signal transduction"/>
    <property type="evidence" value="ECO:0007669"/>
    <property type="project" value="InterPro"/>
</dbReference>
<evidence type="ECO:0000313" key="10">
    <source>
        <dbReference type="Proteomes" id="UP000032141"/>
    </source>
</evidence>
<dbReference type="SUPFAM" id="SSF52200">
    <property type="entry name" value="Toll/Interleukin receptor TIR domain"/>
    <property type="match status" value="1"/>
</dbReference>
<keyword evidence="10" id="KW-1185">Reference proteome</keyword>
<dbReference type="SUPFAM" id="SSF52058">
    <property type="entry name" value="L domain-like"/>
    <property type="match status" value="1"/>
</dbReference>
<dbReference type="GO" id="GO:0061809">
    <property type="term" value="F:NAD+ nucleosidase activity, cyclic ADP-ribose generating"/>
    <property type="evidence" value="ECO:0007669"/>
    <property type="project" value="UniProtKB-EC"/>
</dbReference>
<dbReference type="PRINTS" id="PR00364">
    <property type="entry name" value="DISEASERSIST"/>
</dbReference>
<dbReference type="eggNOG" id="ENOG502SUNR">
    <property type="taxonomic scope" value="Eukaryota"/>
</dbReference>
<dbReference type="Proteomes" id="UP000032141">
    <property type="component" value="Chromosome C4"/>
</dbReference>
<reference evidence="9" key="2">
    <citation type="submission" date="2015-03" db="UniProtKB">
        <authorList>
            <consortium name="EnsemblPlants"/>
        </authorList>
    </citation>
    <scope>IDENTIFICATION</scope>
</reference>
<dbReference type="Gene3D" id="3.40.50.300">
    <property type="entry name" value="P-loop containing nucleotide triphosphate hydrolases"/>
    <property type="match status" value="1"/>
</dbReference>
<dbReference type="InterPro" id="IPR042197">
    <property type="entry name" value="Apaf_helical"/>
</dbReference>
<dbReference type="SUPFAM" id="SSF52540">
    <property type="entry name" value="P-loop containing nucleoside triphosphate hydrolases"/>
    <property type="match status" value="1"/>
</dbReference>
<dbReference type="GO" id="GO:0006952">
    <property type="term" value="P:defense response"/>
    <property type="evidence" value="ECO:0007669"/>
    <property type="project" value="UniProtKB-KW"/>
</dbReference>
<dbReference type="FunFam" id="3.40.50.10140:FF:000007">
    <property type="entry name" value="Disease resistance protein (TIR-NBS-LRR class)"/>
    <property type="match status" value="1"/>
</dbReference>
<dbReference type="InterPro" id="IPR000157">
    <property type="entry name" value="TIR_dom"/>
</dbReference>
<dbReference type="FunFam" id="3.40.50.300:FF:001002">
    <property type="entry name" value="Disease resistance protein (TIR-NBS-LRR class)"/>
    <property type="match status" value="1"/>
</dbReference>
<dbReference type="Gramene" id="Bo4g186200.1">
    <property type="protein sequence ID" value="Bo4g186200.1"/>
    <property type="gene ID" value="Bo4g186200"/>
</dbReference>
<dbReference type="InterPro" id="IPR027417">
    <property type="entry name" value="P-loop_NTPase"/>
</dbReference>
<dbReference type="HOGENOM" id="CLU_001561_0_1_1"/>
<dbReference type="InterPro" id="IPR058192">
    <property type="entry name" value="WHD_ROQ1-like"/>
</dbReference>
<keyword evidence="6" id="KW-0520">NAD</keyword>
<dbReference type="SMART" id="SM00255">
    <property type="entry name" value="TIR"/>
    <property type="match status" value="1"/>
</dbReference>
<dbReference type="InterPro" id="IPR032675">
    <property type="entry name" value="LRR_dom_sf"/>
</dbReference>
<evidence type="ECO:0000256" key="4">
    <source>
        <dbReference type="ARBA" id="ARBA00022801"/>
    </source>
</evidence>
<keyword evidence="3" id="KW-0677">Repeat</keyword>
<evidence type="ECO:0000256" key="5">
    <source>
        <dbReference type="ARBA" id="ARBA00022821"/>
    </source>
</evidence>
<evidence type="ECO:0000313" key="9">
    <source>
        <dbReference type="EnsemblPlants" id="Bo4g186200.1"/>
    </source>
</evidence>
<evidence type="ECO:0000256" key="6">
    <source>
        <dbReference type="ARBA" id="ARBA00023027"/>
    </source>
</evidence>
<dbReference type="GeneID" id="106342682"/>
<dbReference type="InterPro" id="IPR044974">
    <property type="entry name" value="Disease_R_plants"/>
</dbReference>
<feature type="domain" description="TIR" evidence="8">
    <location>
        <begin position="49"/>
        <end position="213"/>
    </location>
</feature>
<dbReference type="STRING" id="109376.A0A0D3C4K4"/>
<comment type="catalytic activity">
    <reaction evidence="7">
        <text>NAD(+) + H2O = ADP-D-ribose + nicotinamide + H(+)</text>
        <dbReference type="Rhea" id="RHEA:16301"/>
        <dbReference type="ChEBI" id="CHEBI:15377"/>
        <dbReference type="ChEBI" id="CHEBI:15378"/>
        <dbReference type="ChEBI" id="CHEBI:17154"/>
        <dbReference type="ChEBI" id="CHEBI:57540"/>
        <dbReference type="ChEBI" id="CHEBI:57967"/>
        <dbReference type="EC" id="3.2.2.6"/>
    </reaction>
    <physiologicalReaction direction="left-to-right" evidence="7">
        <dbReference type="Rhea" id="RHEA:16302"/>
    </physiologicalReaction>
</comment>
<reference evidence="9 10" key="1">
    <citation type="journal article" date="2014" name="Genome Biol.">
        <title>Transcriptome and methylome profiling reveals relics of genome dominance in the mesopolyploid Brassica oleracea.</title>
        <authorList>
            <person name="Parkin I.A."/>
            <person name="Koh C."/>
            <person name="Tang H."/>
            <person name="Robinson S.J."/>
            <person name="Kagale S."/>
            <person name="Clarke W.E."/>
            <person name="Town C.D."/>
            <person name="Nixon J."/>
            <person name="Krishnakumar V."/>
            <person name="Bidwell S.L."/>
            <person name="Denoeud F."/>
            <person name="Belcram H."/>
            <person name="Links M.G."/>
            <person name="Just J."/>
            <person name="Clarke C."/>
            <person name="Bender T."/>
            <person name="Huebert T."/>
            <person name="Mason A.S."/>
            <person name="Pires J.C."/>
            <person name="Barker G."/>
            <person name="Moore J."/>
            <person name="Walley P.G."/>
            <person name="Manoli S."/>
            <person name="Batley J."/>
            <person name="Edwards D."/>
            <person name="Nelson M.N."/>
            <person name="Wang X."/>
            <person name="Paterson A.H."/>
            <person name="King G."/>
            <person name="Bancroft I."/>
            <person name="Chalhoub B."/>
            <person name="Sharpe A.G."/>
        </authorList>
    </citation>
    <scope>NUCLEOTIDE SEQUENCE</scope>
    <source>
        <strain evidence="9 10">cv. TO1000</strain>
    </source>
</reference>
<dbReference type="FunFam" id="1.10.8.430:FF:000002">
    <property type="entry name" value="Disease resistance protein (TIR-NBS-LRR class)"/>
    <property type="match status" value="1"/>
</dbReference>
<dbReference type="PANTHER" id="PTHR11017">
    <property type="entry name" value="LEUCINE-RICH REPEAT-CONTAINING PROTEIN"/>
    <property type="match status" value="1"/>
</dbReference>
<dbReference type="InterPro" id="IPR036390">
    <property type="entry name" value="WH_DNA-bd_sf"/>
</dbReference>
<dbReference type="InterPro" id="IPR035897">
    <property type="entry name" value="Toll_tir_struct_dom_sf"/>
</dbReference>
<dbReference type="OMA" id="HIHESSF"/>
<evidence type="ECO:0000256" key="2">
    <source>
        <dbReference type="ARBA" id="ARBA00022614"/>
    </source>
</evidence>
<evidence type="ECO:0000256" key="1">
    <source>
        <dbReference type="ARBA" id="ARBA00011982"/>
    </source>
</evidence>
<dbReference type="Pfam" id="PF00931">
    <property type="entry name" value="NB-ARC"/>
    <property type="match status" value="1"/>
</dbReference>
<keyword evidence="4" id="KW-0378">Hydrolase</keyword>
<dbReference type="AlphaFoldDB" id="A0A0D3C4K4"/>
<dbReference type="RefSeq" id="XP_013637140.1">
    <property type="nucleotide sequence ID" value="XM_013781686.1"/>
</dbReference>
<dbReference type="Pfam" id="PF01582">
    <property type="entry name" value="TIR"/>
    <property type="match status" value="1"/>
</dbReference>
<protein>
    <recommendedName>
        <fullName evidence="1">ADP-ribosyl cyclase/cyclic ADP-ribose hydrolase</fullName>
        <ecNumber evidence="1">3.2.2.6</ecNumber>
    </recommendedName>
</protein>
<dbReference type="Gene3D" id="3.80.10.10">
    <property type="entry name" value="Ribonuclease Inhibitor"/>
    <property type="match status" value="2"/>
</dbReference>
<dbReference type="Pfam" id="PF23282">
    <property type="entry name" value="WHD_ROQ1"/>
    <property type="match status" value="1"/>
</dbReference>
<dbReference type="EnsemblPlants" id="Bo4g186200.1">
    <property type="protein sequence ID" value="Bo4g186200.1"/>
    <property type="gene ID" value="Bo4g186200"/>
</dbReference>
<dbReference type="CDD" id="cd00267">
    <property type="entry name" value="ABC_ATPase"/>
    <property type="match status" value="1"/>
</dbReference>
<dbReference type="InterPro" id="IPR002182">
    <property type="entry name" value="NB-ARC"/>
</dbReference>
<keyword evidence="2" id="KW-0433">Leucine-rich repeat</keyword>
<accession>A0A0D3C4K4</accession>
<evidence type="ECO:0000256" key="3">
    <source>
        <dbReference type="ARBA" id="ARBA00022737"/>
    </source>
</evidence>
<dbReference type="OrthoDB" id="1936883at2759"/>
<evidence type="ECO:0000256" key="7">
    <source>
        <dbReference type="ARBA" id="ARBA00047304"/>
    </source>
</evidence>
<proteinExistence type="predicted"/>
<dbReference type="EC" id="3.2.2.6" evidence="1"/>
<dbReference type="InterPro" id="IPR011713">
    <property type="entry name" value="Leu-rich_rpt_3"/>
</dbReference>
<name>A0A0D3C4K4_BRAOL</name>
<dbReference type="SMART" id="SM00382">
    <property type="entry name" value="AAA"/>
    <property type="match status" value="1"/>
</dbReference>
<dbReference type="PROSITE" id="PS50104">
    <property type="entry name" value="TIR"/>
    <property type="match status" value="1"/>
</dbReference>
<dbReference type="InterPro" id="IPR003593">
    <property type="entry name" value="AAA+_ATPase"/>
</dbReference>
<dbReference type="Gene3D" id="1.10.8.430">
    <property type="entry name" value="Helical domain of apoptotic protease-activating factors"/>
    <property type="match status" value="1"/>
</dbReference>
<dbReference type="KEGG" id="boe:106342682"/>
<sequence length="1091" mass="124124">MDPSVLLTNVVSAAIGFFVFFKLFRSHQENKEPSSLSSSLSSAPSSTNCTYDVFPSFRGEDVRKNLFSHIQKEFQRKGITHFNDNEIKRGESLRPEIVAAIKGSKFAIVLLSRNYASSKWCLDELVEIMKCKQELDQTVLPIFYEVEPSHVKKLTGDFGKVFRETCEGRSKEETERWRQALEEVATIVGYHSINWDNEAAMIKKIATDVSAELLNNAPSNVLDGYVGMRAHMAKMEQLLCLESNEVRMIGILGPSGIGKSTIARALFEEYSHKFQLSVFMENIRRRYPIPCRDVYSTQLQLQSEMLSQVFDQQGINIRHLDVAKDRLKDKRMLIVLDDVDHVMQLDALAKEARWFGPGSRIIMTTQDKRVLHRHRINHIHEVGFPSDRKALKIFCMYAFGQKSPCYGFESLARKVTQLSGNLPLGLVVMGSYFRGMTSRQEWEMELPRLWSSVTGEIESVLKFSYDALCDEDKDLFIYIACFFNDEWIERVEEFLAENFSNVRYGLRVLADKSLISIDRGWIRMHNLLACFGREIVSKQSIHGPGQRQFLVDGRETCQILSNSYTPGNINVIGIDCEYSDIEGGLYKNDKAFEKMSNLQFLRIGDTHPRVHLPQSLKYLPLTLRLLDWDGFPMTSLPSNFSPEFLVEIYMPSSNLEKLWEGSQTIRNLKRMYLRDSKNLKEVPDLSTATNLWKLDLSGCSSLVELQSSIGNATNLNELFLSRCSSLVELPSSIGNATKLKRLNLSNCSSLVELPFSIGNATNLIELDLGGCISLVELPSSIGNLHKLSLFTLKGCSKIEEPLPVNINMKSLRILDLADCSLLKTFPEVYANIQRLSLNGTAIQKLPSSTTLWTHLYHLAMPYSESLRTSSPHAFDLITELHVCDQRIRELAPWIKEMTRLRKLVISGCTKLVSLPQLPDSLRYLDAENCKSLERLDSSISSLQHVGANFGNCFKLNQEARELIIRTCRFAVLPGEQMPMYFLWQATGSSLLMKGNGMDHIPLMGCVLVVNKIGDRRKEEMDVYYCIKDGTTSVRHRSGIHSQRFPLLNEHLYTLEIEEKEVSCGDSSVFEFEVRDKKWEVRECGLNLVPQL</sequence>
<evidence type="ECO:0000259" key="8">
    <source>
        <dbReference type="PROSITE" id="PS50104"/>
    </source>
</evidence>
<dbReference type="Pfam" id="PF07725">
    <property type="entry name" value="LRR_3"/>
    <property type="match status" value="1"/>
</dbReference>
<keyword evidence="5" id="KW-0611">Plant defense</keyword>
<dbReference type="SUPFAM" id="SSF46785">
    <property type="entry name" value="Winged helix' DNA-binding domain"/>
    <property type="match status" value="1"/>
</dbReference>
<dbReference type="GO" id="GO:0043531">
    <property type="term" value="F:ADP binding"/>
    <property type="evidence" value="ECO:0007669"/>
    <property type="project" value="InterPro"/>
</dbReference>
<organism evidence="9 10">
    <name type="scientific">Brassica oleracea var. oleracea</name>
    <dbReference type="NCBI Taxonomy" id="109376"/>
    <lineage>
        <taxon>Eukaryota</taxon>
        <taxon>Viridiplantae</taxon>
        <taxon>Streptophyta</taxon>
        <taxon>Embryophyta</taxon>
        <taxon>Tracheophyta</taxon>
        <taxon>Spermatophyta</taxon>
        <taxon>Magnoliopsida</taxon>
        <taxon>eudicotyledons</taxon>
        <taxon>Gunneridae</taxon>
        <taxon>Pentapetalae</taxon>
        <taxon>rosids</taxon>
        <taxon>malvids</taxon>
        <taxon>Brassicales</taxon>
        <taxon>Brassicaceae</taxon>
        <taxon>Brassiceae</taxon>
        <taxon>Brassica</taxon>
    </lineage>
</organism>